<evidence type="ECO:0000256" key="1">
    <source>
        <dbReference type="ARBA" id="ARBA00004141"/>
    </source>
</evidence>
<dbReference type="OrthoDB" id="6500128at2759"/>
<keyword evidence="4 5" id="KW-0472">Membrane</keyword>
<dbReference type="EMBL" id="KN606906">
    <property type="protein sequence ID" value="KHJ79109.1"/>
    <property type="molecule type" value="Genomic_DNA"/>
</dbReference>
<gene>
    <name evidence="7" type="ORF">OESDEN_21253</name>
</gene>
<dbReference type="Proteomes" id="UP000053660">
    <property type="component" value="Unassembled WGS sequence"/>
</dbReference>
<dbReference type="CDD" id="cd18577">
    <property type="entry name" value="ABC_6TM_Pgp_ABCB1_D1_like"/>
    <property type="match status" value="1"/>
</dbReference>
<feature type="non-terminal residue" evidence="7">
    <location>
        <position position="1"/>
    </location>
</feature>
<sequence length="244" mass="27559">LVHLSKYFFRKDESPDSPGSPDKEAKEEAGKKVSIVQLFRYATYKELILLFVGIAVSLVTGAGLPLMSILQGKVTQAFVNEQMYRTNTTPGPDFHYNDTNFDHDIMNAVYGYTGMAIGIFIAANVQVSCFLIVCEQMSNRIRRRFVQAILRQDIPWFDKNNSGTLATKLFDNLERVKEGTGDKIGLMFQYTSQFVTGFIIAFTHSWKLTLVMLAVTPLQALCGFGIAKVRFKFLKKSSEKDVFF</sequence>
<evidence type="ECO:0000313" key="7">
    <source>
        <dbReference type="EMBL" id="KHJ79109.1"/>
    </source>
</evidence>
<dbReference type="PROSITE" id="PS50929">
    <property type="entry name" value="ABC_TM1F"/>
    <property type="match status" value="1"/>
</dbReference>
<evidence type="ECO:0000256" key="2">
    <source>
        <dbReference type="ARBA" id="ARBA00022692"/>
    </source>
</evidence>
<name>A0A0B1S2F4_OESDE</name>
<dbReference type="GO" id="GO:0005886">
    <property type="term" value="C:plasma membrane"/>
    <property type="evidence" value="ECO:0007669"/>
    <property type="project" value="TreeGrafter"/>
</dbReference>
<evidence type="ECO:0000256" key="4">
    <source>
        <dbReference type="ARBA" id="ARBA00023136"/>
    </source>
</evidence>
<reference evidence="7 8" key="1">
    <citation type="submission" date="2014-03" db="EMBL/GenBank/DDBJ databases">
        <title>Draft genome of the hookworm Oesophagostomum dentatum.</title>
        <authorList>
            <person name="Mitreva M."/>
        </authorList>
    </citation>
    <scope>NUCLEOTIDE SEQUENCE [LARGE SCALE GENOMIC DNA]</scope>
    <source>
        <strain evidence="7 8">OD-Hann</strain>
    </source>
</reference>
<dbReference type="GO" id="GO:0140359">
    <property type="term" value="F:ABC-type transporter activity"/>
    <property type="evidence" value="ECO:0007669"/>
    <property type="project" value="InterPro"/>
</dbReference>
<comment type="subcellular location">
    <subcellularLocation>
        <location evidence="1">Membrane</location>
        <topology evidence="1">Multi-pass membrane protein</topology>
    </subcellularLocation>
</comment>
<protein>
    <recommendedName>
        <fullName evidence="6">ABC transmembrane type-1 domain-containing protein</fullName>
    </recommendedName>
</protein>
<accession>A0A0B1S2F4</accession>
<dbReference type="Gene3D" id="1.20.1560.10">
    <property type="entry name" value="ABC transporter type 1, transmembrane domain"/>
    <property type="match status" value="1"/>
</dbReference>
<feature type="transmembrane region" description="Helical" evidence="5">
    <location>
        <begin position="208"/>
        <end position="227"/>
    </location>
</feature>
<dbReference type="InterPro" id="IPR036640">
    <property type="entry name" value="ABC1_TM_sf"/>
</dbReference>
<dbReference type="PANTHER" id="PTHR24222:SF76">
    <property type="entry name" value="MYCOBACTIN IMPORT ATP-BINDING_PERMEASE PROTEIN IRTB"/>
    <property type="match status" value="1"/>
</dbReference>
<keyword evidence="3 5" id="KW-1133">Transmembrane helix</keyword>
<dbReference type="InterPro" id="IPR011527">
    <property type="entry name" value="ABC1_TM_dom"/>
</dbReference>
<dbReference type="PANTHER" id="PTHR24222">
    <property type="entry name" value="ABC TRANSPORTER B FAMILY"/>
    <property type="match status" value="1"/>
</dbReference>
<evidence type="ECO:0000259" key="6">
    <source>
        <dbReference type="PROSITE" id="PS50929"/>
    </source>
</evidence>
<dbReference type="InterPro" id="IPR039421">
    <property type="entry name" value="Type_1_exporter"/>
</dbReference>
<dbReference type="SUPFAM" id="SSF90123">
    <property type="entry name" value="ABC transporter transmembrane region"/>
    <property type="match status" value="1"/>
</dbReference>
<dbReference type="GO" id="GO:0005524">
    <property type="term" value="F:ATP binding"/>
    <property type="evidence" value="ECO:0007669"/>
    <property type="project" value="InterPro"/>
</dbReference>
<organism evidence="7 8">
    <name type="scientific">Oesophagostomum dentatum</name>
    <name type="common">Nodular worm</name>
    <dbReference type="NCBI Taxonomy" id="61180"/>
    <lineage>
        <taxon>Eukaryota</taxon>
        <taxon>Metazoa</taxon>
        <taxon>Ecdysozoa</taxon>
        <taxon>Nematoda</taxon>
        <taxon>Chromadorea</taxon>
        <taxon>Rhabditida</taxon>
        <taxon>Rhabditina</taxon>
        <taxon>Rhabditomorpha</taxon>
        <taxon>Strongyloidea</taxon>
        <taxon>Strongylidae</taxon>
        <taxon>Oesophagostomum</taxon>
    </lineage>
</organism>
<evidence type="ECO:0000256" key="3">
    <source>
        <dbReference type="ARBA" id="ARBA00022989"/>
    </source>
</evidence>
<feature type="transmembrane region" description="Helical" evidence="5">
    <location>
        <begin position="47"/>
        <end position="70"/>
    </location>
</feature>
<keyword evidence="2 5" id="KW-0812">Transmembrane</keyword>
<dbReference type="AlphaFoldDB" id="A0A0B1S2F4"/>
<dbReference type="Pfam" id="PF00664">
    <property type="entry name" value="ABC_membrane"/>
    <property type="match status" value="1"/>
</dbReference>
<evidence type="ECO:0000256" key="5">
    <source>
        <dbReference type="SAM" id="Phobius"/>
    </source>
</evidence>
<evidence type="ECO:0000313" key="8">
    <source>
        <dbReference type="Proteomes" id="UP000053660"/>
    </source>
</evidence>
<feature type="domain" description="ABC transmembrane type-1" evidence="6">
    <location>
        <begin position="51"/>
        <end position="244"/>
    </location>
</feature>
<keyword evidence="8" id="KW-1185">Reference proteome</keyword>
<feature type="transmembrane region" description="Helical" evidence="5">
    <location>
        <begin position="109"/>
        <end position="134"/>
    </location>
</feature>
<feature type="transmembrane region" description="Helical" evidence="5">
    <location>
        <begin position="184"/>
        <end position="202"/>
    </location>
</feature>
<proteinExistence type="predicted"/>